<reference evidence="1 2" key="1">
    <citation type="submission" date="2014-06" db="EMBL/GenBank/DDBJ databases">
        <title>The Genome of the Aflatoxigenic Filamentous Fungus Aspergillus nomius.</title>
        <authorList>
            <person name="Moore M.G."/>
            <person name="Shannon B.M."/>
            <person name="Brian M.M."/>
        </authorList>
    </citation>
    <scope>NUCLEOTIDE SEQUENCE [LARGE SCALE GENOMIC DNA]</scope>
    <source>
        <strain evidence="1 2">NRRL 13137</strain>
    </source>
</reference>
<proteinExistence type="predicted"/>
<evidence type="ECO:0000313" key="1">
    <source>
        <dbReference type="EMBL" id="KNG82091.1"/>
    </source>
</evidence>
<accession>A0A0L1IR82</accession>
<protein>
    <submittedName>
        <fullName evidence="1">Uncharacterized protein</fullName>
    </submittedName>
</protein>
<dbReference type="Proteomes" id="UP000037505">
    <property type="component" value="Unassembled WGS sequence"/>
</dbReference>
<keyword evidence="2" id="KW-1185">Reference proteome</keyword>
<sequence>MNNNLFSNSSFNDQFSYRLDLGLGNSGLSRSDINLGKLSGSNSLFSTRDTRWDTPLMPGAPTGTVYSMPLSHNPGVRLDMSKNPVGASLNADMGSLQAAVGGYGHKNGFDASAGATYEFVKHHHVHGGVRGGFTRDSERVSQGIGGGYYHDLSPNTQAGVRVDRDMAKASGNPRPTNTFSFWSLFKI</sequence>
<dbReference type="GeneID" id="26811123"/>
<organism evidence="1 2">
    <name type="scientific">Aspergillus nomiae NRRL (strain ATCC 15546 / NRRL 13137 / CBS 260.88 / M93)</name>
    <dbReference type="NCBI Taxonomy" id="1509407"/>
    <lineage>
        <taxon>Eukaryota</taxon>
        <taxon>Fungi</taxon>
        <taxon>Dikarya</taxon>
        <taxon>Ascomycota</taxon>
        <taxon>Pezizomycotina</taxon>
        <taxon>Eurotiomycetes</taxon>
        <taxon>Eurotiomycetidae</taxon>
        <taxon>Eurotiales</taxon>
        <taxon>Aspergillaceae</taxon>
        <taxon>Aspergillus</taxon>
        <taxon>Aspergillus subgen. Circumdati</taxon>
    </lineage>
</organism>
<gene>
    <name evidence="1" type="ORF">ANOM_009319</name>
</gene>
<name>A0A0L1IR82_ASPN3</name>
<dbReference type="AlphaFoldDB" id="A0A0L1IR82"/>
<dbReference type="EMBL" id="JNOM01000379">
    <property type="protein sequence ID" value="KNG82091.1"/>
    <property type="molecule type" value="Genomic_DNA"/>
</dbReference>
<comment type="caution">
    <text evidence="1">The sequence shown here is derived from an EMBL/GenBank/DDBJ whole genome shotgun (WGS) entry which is preliminary data.</text>
</comment>
<dbReference type="RefSeq" id="XP_015403014.1">
    <property type="nucleotide sequence ID" value="XM_015554575.1"/>
</dbReference>
<evidence type="ECO:0000313" key="2">
    <source>
        <dbReference type="Proteomes" id="UP000037505"/>
    </source>
</evidence>